<protein>
    <submittedName>
        <fullName evidence="1">Uncharacterized protein</fullName>
    </submittedName>
</protein>
<reference evidence="1" key="1">
    <citation type="submission" date="2023-06" db="EMBL/GenBank/DDBJ databases">
        <authorList>
            <consortium name="Lawrence Berkeley National Laboratory"/>
            <person name="Ahrendt S."/>
            <person name="Sahu N."/>
            <person name="Indic B."/>
            <person name="Wong-Bajracharya J."/>
            <person name="Merenyi Z."/>
            <person name="Ke H.-M."/>
            <person name="Monk M."/>
            <person name="Kocsube S."/>
            <person name="Drula E."/>
            <person name="Lipzen A."/>
            <person name="Balint B."/>
            <person name="Henrissat B."/>
            <person name="Andreopoulos B."/>
            <person name="Martin F.M."/>
            <person name="Harder C.B."/>
            <person name="Rigling D."/>
            <person name="Ford K.L."/>
            <person name="Foster G.D."/>
            <person name="Pangilinan J."/>
            <person name="Papanicolaou A."/>
            <person name="Barry K."/>
            <person name="LaButti K."/>
            <person name="Viragh M."/>
            <person name="Koriabine M."/>
            <person name="Yan M."/>
            <person name="Riley R."/>
            <person name="Champramary S."/>
            <person name="Plett K.L."/>
            <person name="Tsai I.J."/>
            <person name="Slot J."/>
            <person name="Sipos G."/>
            <person name="Plett J."/>
            <person name="Nagy L.G."/>
            <person name="Grigoriev I.V."/>
        </authorList>
    </citation>
    <scope>NUCLEOTIDE SEQUENCE</scope>
    <source>
        <strain evidence="1">HWK02</strain>
    </source>
</reference>
<dbReference type="Proteomes" id="UP001175228">
    <property type="component" value="Unassembled WGS sequence"/>
</dbReference>
<gene>
    <name evidence="1" type="ORF">EDD18DRAFT_1102709</name>
</gene>
<proteinExistence type="predicted"/>
<keyword evidence="2" id="KW-1185">Reference proteome</keyword>
<evidence type="ECO:0000313" key="2">
    <source>
        <dbReference type="Proteomes" id="UP001175228"/>
    </source>
</evidence>
<sequence length="165" mass="19186">MTEKPQESDFTAATGFGHEEEVFLTKNAASFHLFKSRHSFFSNLWLESIWEVFVLHWPPAERTHSALAEHQEHVRQGLHWLHEHINPETCQTKQESIQFPQVYYPGPLEPQHTTIKPLKSGQPLNIVPPPQFNTKWHTIHAAKLAVRAQLHHLRLSEECHICRLA</sequence>
<accession>A0AA39QD60</accession>
<evidence type="ECO:0000313" key="1">
    <source>
        <dbReference type="EMBL" id="KAK0499343.1"/>
    </source>
</evidence>
<name>A0AA39QD60_9AGAR</name>
<dbReference type="EMBL" id="JAUEPU010000009">
    <property type="protein sequence ID" value="KAK0499343.1"/>
    <property type="molecule type" value="Genomic_DNA"/>
</dbReference>
<dbReference type="AlphaFoldDB" id="A0AA39QD60"/>
<comment type="caution">
    <text evidence="1">The sequence shown here is derived from an EMBL/GenBank/DDBJ whole genome shotgun (WGS) entry which is preliminary data.</text>
</comment>
<organism evidence="1 2">
    <name type="scientific">Armillaria luteobubalina</name>
    <dbReference type="NCBI Taxonomy" id="153913"/>
    <lineage>
        <taxon>Eukaryota</taxon>
        <taxon>Fungi</taxon>
        <taxon>Dikarya</taxon>
        <taxon>Basidiomycota</taxon>
        <taxon>Agaricomycotina</taxon>
        <taxon>Agaricomycetes</taxon>
        <taxon>Agaricomycetidae</taxon>
        <taxon>Agaricales</taxon>
        <taxon>Marasmiineae</taxon>
        <taxon>Physalacriaceae</taxon>
        <taxon>Armillaria</taxon>
    </lineage>
</organism>